<dbReference type="SUPFAM" id="SSF54001">
    <property type="entry name" value="Cysteine proteinases"/>
    <property type="match status" value="1"/>
</dbReference>
<organism evidence="4 5">
    <name type="scientific">Phytophthora infestans</name>
    <name type="common">Potato late blight agent</name>
    <name type="synonym">Botrytis infestans</name>
    <dbReference type="NCBI Taxonomy" id="4787"/>
    <lineage>
        <taxon>Eukaryota</taxon>
        <taxon>Sar</taxon>
        <taxon>Stramenopiles</taxon>
        <taxon>Oomycota</taxon>
        <taxon>Peronosporomycetes</taxon>
        <taxon>Peronosporales</taxon>
        <taxon>Peronosporaceae</taxon>
        <taxon>Phytophthora</taxon>
    </lineage>
</organism>
<feature type="region of interest" description="Disordered" evidence="2">
    <location>
        <begin position="117"/>
        <end position="154"/>
    </location>
</feature>
<evidence type="ECO:0000256" key="2">
    <source>
        <dbReference type="SAM" id="MobiDB-lite"/>
    </source>
</evidence>
<feature type="domain" description="Calpain catalytic" evidence="3">
    <location>
        <begin position="337"/>
        <end position="404"/>
    </location>
</feature>
<comment type="caution">
    <text evidence="1">Lacks conserved residue(s) required for the propagation of feature annotation.</text>
</comment>
<evidence type="ECO:0000256" key="1">
    <source>
        <dbReference type="PROSITE-ProRule" id="PRU00239"/>
    </source>
</evidence>
<reference evidence="4" key="1">
    <citation type="submission" date="2020-03" db="EMBL/GenBank/DDBJ databases">
        <title>Hybrid Assembly of Korean Phytophthora infestans isolates.</title>
        <authorList>
            <person name="Prokchorchik M."/>
            <person name="Lee Y."/>
            <person name="Seo J."/>
            <person name="Cho J.-H."/>
            <person name="Park Y.-E."/>
            <person name="Jang D.-C."/>
            <person name="Im J.-S."/>
            <person name="Choi J.-G."/>
            <person name="Park H.-J."/>
            <person name="Lee G.-B."/>
            <person name="Lee Y.-G."/>
            <person name="Hong S.-Y."/>
            <person name="Cho K."/>
            <person name="Sohn K.H."/>
        </authorList>
    </citation>
    <scope>NUCLEOTIDE SEQUENCE</scope>
    <source>
        <strain evidence="4">KR_2_A2</strain>
    </source>
</reference>
<dbReference type="Pfam" id="PF00648">
    <property type="entry name" value="Peptidase_C2"/>
    <property type="match status" value="1"/>
</dbReference>
<accession>A0A8S9VDT6</accession>
<dbReference type="InterPro" id="IPR038765">
    <property type="entry name" value="Papain-like_cys_pep_sf"/>
</dbReference>
<comment type="caution">
    <text evidence="4">The sequence shown here is derived from an EMBL/GenBank/DDBJ whole genome shotgun (WGS) entry which is preliminary data.</text>
</comment>
<feature type="region of interest" description="Disordered" evidence="2">
    <location>
        <begin position="1"/>
        <end position="38"/>
    </location>
</feature>
<sequence>MPPKKPPSKLTAQGSTLNLPPTANNYRQPLPAPILPPSDSIPPLWRPNAVPTEVFPEWTDPTALPADHWGTAEQPFEDSLTPENLLLPKEVKELSDSIMWKRPSQFLPVIVDPVIPATPPPPTPEPKAAGKKGAASAARKGEPEPPKRPPPPQHAHVFILKSERVGITTSSSTLPSTTEHHHNHTLHIPRDFQRRWSAEQIETLQAWAKEEERIVLEQRHRERMYMGFEDAIAYIVNERPRDLLAEVDFDADDLVDDGQDEDDALTINMDVSNATSPWGVMPPPRIEIAPNAVYKPEIPHGDIIHANMASYFRIVEQLYSSRQDNNSNMAPFLWQAIYPQDNSGKPVYNPGGKYCVKLYVLGRWRRVDVDDKLPIDADGNVIYLSSSVKSEIWPCLLVKALCKVAYWLHPQSPEPEAKHQRSADGMCQNVVQILLALTSWKVSRWEPKASFGASENVFHQLLQFVPSSQRIEENTEAIAGSEAPATVTETLDKPTTVNSPVPQAVICCAGVNQVADMVFGEVVLVTDVVGDTGNTTFKVVRQGSPATISEETNGVNELVFLLVHPVLQYSDTFIRGWLPNPEPVVEGVEEARAELVPFETPRVQFVVISRHDAAPDQSPGDSLSDTAVNLVASLTSVQPPEQELYNLNKSSAVISTHLGVDPSGSLILIEEMDKKASSTSSLPAILTLNSTYSEFIRVSPVDKGNIVYRVYPQKSLRYGYSIHVESSHKVAFQDAPTYWRSLSNLHVIECDGVHPVMLPGTWNILFKQSFELVPSTQGDERSKSAPELRIDLHLVEELLANFTHISIVNDATGEVKRAGTLCSKITLPVAASDAPIAYTLVVDCAPGNFYVREGKWKLTLASDWEFSKSTTHQMKLTQYEGVYEPNKPLLCFRDVIMAPKTSIWTSFHFQLLRDGAVESALAAKLEVYDLGSNSARIGEKNFKGEVRLLQLPCVTTADGNPPSEDKRGYIIQGSIDRATCIVPDEVQSRRPCRSHSNRPLNDLTTTSVEGNSDVPPPGSARSSRAHCDIKWRLTCWSSEDVKLQEDNTKELQFEAIRASWAEKAVDRNTNGAVSRLLYLGKVHEAEVRMKQDNMMDEQIAKVKSRFEWIQAVKAKITSAGVNESYLEEAPGSDEKLLSEDELTESKRLLLERIGAVEADKEQRRVARALAKEKRAQELKNIVRAVIDRRASSLKKQQELKRQLAAAVTQSA</sequence>
<keyword evidence="4" id="KW-0378">Hydrolase</keyword>
<dbReference type="PROSITE" id="PS50203">
    <property type="entry name" value="CALPAIN_CAT"/>
    <property type="match status" value="1"/>
</dbReference>
<dbReference type="AlphaFoldDB" id="A0A8S9VDT6"/>
<feature type="compositionally biased region" description="Polar residues" evidence="2">
    <location>
        <begin position="997"/>
        <end position="1010"/>
    </location>
</feature>
<dbReference type="GO" id="GO:0006508">
    <property type="term" value="P:proteolysis"/>
    <property type="evidence" value="ECO:0007669"/>
    <property type="project" value="UniProtKB-KW"/>
</dbReference>
<dbReference type="InterPro" id="IPR053033">
    <property type="entry name" value="Androglobin-like"/>
</dbReference>
<feature type="compositionally biased region" description="Polar residues" evidence="2">
    <location>
        <begin position="10"/>
        <end position="27"/>
    </location>
</feature>
<dbReference type="PANTHER" id="PTHR46298">
    <property type="entry name" value="ANDROGLOBIN"/>
    <property type="match status" value="1"/>
</dbReference>
<keyword evidence="4" id="KW-0645">Protease</keyword>
<feature type="region of interest" description="Disordered" evidence="2">
    <location>
        <begin position="988"/>
        <end position="1023"/>
    </location>
</feature>
<protein>
    <submittedName>
        <fullName evidence="4">Calpain family cysteine protease</fullName>
    </submittedName>
</protein>
<proteinExistence type="predicted"/>
<evidence type="ECO:0000259" key="3">
    <source>
        <dbReference type="PROSITE" id="PS50203"/>
    </source>
</evidence>
<evidence type="ECO:0000313" key="4">
    <source>
        <dbReference type="EMBL" id="KAF4148788.1"/>
    </source>
</evidence>
<name>A0A8S9VDT6_PHYIN</name>
<dbReference type="PANTHER" id="PTHR46298:SF1">
    <property type="entry name" value="ANDROGLOBIN"/>
    <property type="match status" value="1"/>
</dbReference>
<dbReference type="EMBL" id="JAACNO010000218">
    <property type="protein sequence ID" value="KAF4148788.1"/>
    <property type="molecule type" value="Genomic_DNA"/>
</dbReference>
<dbReference type="InterPro" id="IPR001300">
    <property type="entry name" value="Peptidase_C2_calpain_cat"/>
</dbReference>
<dbReference type="Proteomes" id="UP000704712">
    <property type="component" value="Unassembled WGS sequence"/>
</dbReference>
<gene>
    <name evidence="4" type="ORF">GN958_ATG01986</name>
</gene>
<dbReference type="GO" id="GO:0004198">
    <property type="term" value="F:calcium-dependent cysteine-type endopeptidase activity"/>
    <property type="evidence" value="ECO:0007669"/>
    <property type="project" value="InterPro"/>
</dbReference>
<evidence type="ECO:0000313" key="5">
    <source>
        <dbReference type="Proteomes" id="UP000704712"/>
    </source>
</evidence>